<dbReference type="Proteomes" id="UP000596742">
    <property type="component" value="Unassembled WGS sequence"/>
</dbReference>
<keyword evidence="2" id="KW-1185">Reference proteome</keyword>
<gene>
    <name evidence="1" type="ORF">MGAL_10B053615</name>
</gene>
<proteinExistence type="predicted"/>
<dbReference type="EMBL" id="UYJE01009584">
    <property type="protein sequence ID" value="VDI74676.1"/>
    <property type="molecule type" value="Genomic_DNA"/>
</dbReference>
<sequence>MFSCFSSKAIEVTDSLSSRVTLGNNPIYIESVTDESVDDVTSLLSECLLKRKYKRTSTMSSQRSSVRPPKPKMPWGTILKPEFGMGHQKMTDYEIEQTVDRLYKIKEYKERYYERTGKKMSDDEISEMLGRMTKVNKEKIVDSDRRVHSSIYKDMGIVSSYAWKGYN</sequence>
<accession>A0A8B6H6I2</accession>
<reference evidence="1" key="1">
    <citation type="submission" date="2018-11" db="EMBL/GenBank/DDBJ databases">
        <authorList>
            <person name="Alioto T."/>
            <person name="Alioto T."/>
        </authorList>
    </citation>
    <scope>NUCLEOTIDE SEQUENCE</scope>
</reference>
<dbReference type="OrthoDB" id="10021290at2759"/>
<evidence type="ECO:0000313" key="2">
    <source>
        <dbReference type="Proteomes" id="UP000596742"/>
    </source>
</evidence>
<organism evidence="1 2">
    <name type="scientific">Mytilus galloprovincialis</name>
    <name type="common">Mediterranean mussel</name>
    <dbReference type="NCBI Taxonomy" id="29158"/>
    <lineage>
        <taxon>Eukaryota</taxon>
        <taxon>Metazoa</taxon>
        <taxon>Spiralia</taxon>
        <taxon>Lophotrochozoa</taxon>
        <taxon>Mollusca</taxon>
        <taxon>Bivalvia</taxon>
        <taxon>Autobranchia</taxon>
        <taxon>Pteriomorphia</taxon>
        <taxon>Mytilida</taxon>
        <taxon>Mytiloidea</taxon>
        <taxon>Mytilidae</taxon>
        <taxon>Mytilinae</taxon>
        <taxon>Mytilus</taxon>
    </lineage>
</organism>
<protein>
    <submittedName>
        <fullName evidence="1">Uncharacterized protein</fullName>
    </submittedName>
</protein>
<comment type="caution">
    <text evidence="1">The sequence shown here is derived from an EMBL/GenBank/DDBJ whole genome shotgun (WGS) entry which is preliminary data.</text>
</comment>
<dbReference type="AlphaFoldDB" id="A0A8B6H6I2"/>
<name>A0A8B6H6I2_MYTGA</name>
<evidence type="ECO:0000313" key="1">
    <source>
        <dbReference type="EMBL" id="VDI74676.1"/>
    </source>
</evidence>